<dbReference type="EMBL" id="JAFBMS010000021">
    <property type="protein sequence ID" value="KAG9344168.1"/>
    <property type="molecule type" value="Genomic_DNA"/>
</dbReference>
<reference evidence="2" key="1">
    <citation type="thesis" date="2021" institute="BYU ScholarsArchive" country="Provo, UT, USA">
        <title>Applications of and Algorithms for Genome Assembly and Genomic Analyses with an Emphasis on Marine Teleosts.</title>
        <authorList>
            <person name="Pickett B.D."/>
        </authorList>
    </citation>
    <scope>NUCLEOTIDE SEQUENCE</scope>
    <source>
        <strain evidence="2">HI-2016</strain>
    </source>
</reference>
<evidence type="ECO:0000313" key="3">
    <source>
        <dbReference type="Proteomes" id="UP000824540"/>
    </source>
</evidence>
<evidence type="ECO:0000256" key="1">
    <source>
        <dbReference type="SAM" id="SignalP"/>
    </source>
</evidence>
<feature type="non-terminal residue" evidence="2">
    <location>
        <position position="1"/>
    </location>
</feature>
<sequence length="113" mass="11476">MIAKILLIIQACAYLAAAAVNPGGMNGGMGADATNPGMLNTLLLNGQTQLAQLVPVSSSLLLQQPGLPVSQIAVPMGTNMAMGQQQGGLTLPVAQQPMGIPQLRAQLFQPATG</sequence>
<protein>
    <submittedName>
        <fullName evidence="2">Uncharacterized protein</fullName>
    </submittedName>
</protein>
<keyword evidence="1" id="KW-0732">Signal</keyword>
<gene>
    <name evidence="2" type="ORF">JZ751_012651</name>
</gene>
<accession>A0A8T2P3K0</accession>
<feature type="signal peptide" evidence="1">
    <location>
        <begin position="1"/>
        <end position="18"/>
    </location>
</feature>
<proteinExistence type="predicted"/>
<name>A0A8T2P3K0_9TELE</name>
<evidence type="ECO:0000313" key="2">
    <source>
        <dbReference type="EMBL" id="KAG9344168.1"/>
    </source>
</evidence>
<dbReference type="Proteomes" id="UP000824540">
    <property type="component" value="Unassembled WGS sequence"/>
</dbReference>
<dbReference type="AlphaFoldDB" id="A0A8T2P3K0"/>
<feature type="chain" id="PRO_5035728978" evidence="1">
    <location>
        <begin position="19"/>
        <end position="113"/>
    </location>
</feature>
<keyword evidence="3" id="KW-1185">Reference proteome</keyword>
<comment type="caution">
    <text evidence="2">The sequence shown here is derived from an EMBL/GenBank/DDBJ whole genome shotgun (WGS) entry which is preliminary data.</text>
</comment>
<organism evidence="2 3">
    <name type="scientific">Albula glossodonta</name>
    <name type="common">roundjaw bonefish</name>
    <dbReference type="NCBI Taxonomy" id="121402"/>
    <lineage>
        <taxon>Eukaryota</taxon>
        <taxon>Metazoa</taxon>
        <taxon>Chordata</taxon>
        <taxon>Craniata</taxon>
        <taxon>Vertebrata</taxon>
        <taxon>Euteleostomi</taxon>
        <taxon>Actinopterygii</taxon>
        <taxon>Neopterygii</taxon>
        <taxon>Teleostei</taxon>
        <taxon>Albuliformes</taxon>
        <taxon>Albulidae</taxon>
        <taxon>Albula</taxon>
    </lineage>
</organism>